<keyword evidence="8" id="KW-1133">Transmembrane helix</keyword>
<dbReference type="InterPro" id="IPR001128">
    <property type="entry name" value="Cyt_P450"/>
</dbReference>
<accession>A0AAD7IZ48</accession>
<keyword evidence="9" id="KW-0560">Oxidoreductase</keyword>
<dbReference type="GO" id="GO:0020037">
    <property type="term" value="F:heme binding"/>
    <property type="evidence" value="ECO:0007669"/>
    <property type="project" value="InterPro"/>
</dbReference>
<gene>
    <name evidence="14" type="ORF">DFH07DRAFT_823878</name>
</gene>
<dbReference type="PANTHER" id="PTHR24305:SF166">
    <property type="entry name" value="CYTOCHROME P450 12A4, MITOCHONDRIAL-RELATED"/>
    <property type="match status" value="1"/>
</dbReference>
<dbReference type="EMBL" id="JARJLG010000070">
    <property type="protein sequence ID" value="KAJ7753619.1"/>
    <property type="molecule type" value="Genomic_DNA"/>
</dbReference>
<dbReference type="PRINTS" id="PR00463">
    <property type="entry name" value="EP450I"/>
</dbReference>
<keyword evidence="7 13" id="KW-0479">Metal-binding</keyword>
<protein>
    <submittedName>
        <fullName evidence="14">Cytochrome P450</fullName>
    </submittedName>
</protein>
<dbReference type="GO" id="GO:0016020">
    <property type="term" value="C:membrane"/>
    <property type="evidence" value="ECO:0007669"/>
    <property type="project" value="UniProtKB-SubCell"/>
</dbReference>
<dbReference type="Proteomes" id="UP001215280">
    <property type="component" value="Unassembled WGS sequence"/>
</dbReference>
<keyword evidence="12" id="KW-0472">Membrane</keyword>
<keyword evidence="6" id="KW-0812">Transmembrane</keyword>
<dbReference type="InterPro" id="IPR050121">
    <property type="entry name" value="Cytochrome_P450_monoxygenase"/>
</dbReference>
<evidence type="ECO:0000256" key="10">
    <source>
        <dbReference type="ARBA" id="ARBA00023004"/>
    </source>
</evidence>
<reference evidence="14" key="1">
    <citation type="submission" date="2023-03" db="EMBL/GenBank/DDBJ databases">
        <title>Massive genome expansion in bonnet fungi (Mycena s.s.) driven by repeated elements and novel gene families across ecological guilds.</title>
        <authorList>
            <consortium name="Lawrence Berkeley National Laboratory"/>
            <person name="Harder C.B."/>
            <person name="Miyauchi S."/>
            <person name="Viragh M."/>
            <person name="Kuo A."/>
            <person name="Thoen E."/>
            <person name="Andreopoulos B."/>
            <person name="Lu D."/>
            <person name="Skrede I."/>
            <person name="Drula E."/>
            <person name="Henrissat B."/>
            <person name="Morin E."/>
            <person name="Kohler A."/>
            <person name="Barry K."/>
            <person name="LaButti K."/>
            <person name="Morin E."/>
            <person name="Salamov A."/>
            <person name="Lipzen A."/>
            <person name="Mereny Z."/>
            <person name="Hegedus B."/>
            <person name="Baldrian P."/>
            <person name="Stursova M."/>
            <person name="Weitz H."/>
            <person name="Taylor A."/>
            <person name="Grigoriev I.V."/>
            <person name="Nagy L.G."/>
            <person name="Martin F."/>
            <person name="Kauserud H."/>
        </authorList>
    </citation>
    <scope>NUCLEOTIDE SEQUENCE</scope>
    <source>
        <strain evidence="14">CBHHK188m</strain>
    </source>
</reference>
<dbReference type="InterPro" id="IPR036396">
    <property type="entry name" value="Cyt_P450_sf"/>
</dbReference>
<keyword evidence="15" id="KW-1185">Reference proteome</keyword>
<organism evidence="14 15">
    <name type="scientific">Mycena maculata</name>
    <dbReference type="NCBI Taxonomy" id="230809"/>
    <lineage>
        <taxon>Eukaryota</taxon>
        <taxon>Fungi</taxon>
        <taxon>Dikarya</taxon>
        <taxon>Basidiomycota</taxon>
        <taxon>Agaricomycotina</taxon>
        <taxon>Agaricomycetes</taxon>
        <taxon>Agaricomycetidae</taxon>
        <taxon>Agaricales</taxon>
        <taxon>Marasmiineae</taxon>
        <taxon>Mycenaceae</taxon>
        <taxon>Mycena</taxon>
    </lineage>
</organism>
<dbReference type="GO" id="GO:0016705">
    <property type="term" value="F:oxidoreductase activity, acting on paired donors, with incorporation or reduction of molecular oxygen"/>
    <property type="evidence" value="ECO:0007669"/>
    <property type="project" value="InterPro"/>
</dbReference>
<comment type="subcellular location">
    <subcellularLocation>
        <location evidence="2">Membrane</location>
    </subcellularLocation>
</comment>
<keyword evidence="10 13" id="KW-0408">Iron</keyword>
<evidence type="ECO:0000256" key="9">
    <source>
        <dbReference type="ARBA" id="ARBA00023002"/>
    </source>
</evidence>
<evidence type="ECO:0000256" key="13">
    <source>
        <dbReference type="PIRSR" id="PIRSR602401-1"/>
    </source>
</evidence>
<dbReference type="CDD" id="cd11069">
    <property type="entry name" value="CYP_FUM15-like"/>
    <property type="match status" value="1"/>
</dbReference>
<name>A0AAD7IZ48_9AGAR</name>
<evidence type="ECO:0000256" key="4">
    <source>
        <dbReference type="ARBA" id="ARBA00010617"/>
    </source>
</evidence>
<dbReference type="AlphaFoldDB" id="A0AAD7IZ48"/>
<proteinExistence type="inferred from homology"/>
<comment type="caution">
    <text evidence="14">The sequence shown here is derived from an EMBL/GenBank/DDBJ whole genome shotgun (WGS) entry which is preliminary data.</text>
</comment>
<dbReference type="InterPro" id="IPR002401">
    <property type="entry name" value="Cyt_P450_E_grp-I"/>
</dbReference>
<dbReference type="GO" id="GO:0005506">
    <property type="term" value="F:iron ion binding"/>
    <property type="evidence" value="ECO:0007669"/>
    <property type="project" value="InterPro"/>
</dbReference>
<dbReference type="GO" id="GO:0004497">
    <property type="term" value="F:monooxygenase activity"/>
    <property type="evidence" value="ECO:0007669"/>
    <property type="project" value="UniProtKB-KW"/>
</dbReference>
<evidence type="ECO:0000256" key="12">
    <source>
        <dbReference type="ARBA" id="ARBA00023136"/>
    </source>
</evidence>
<keyword evidence="11" id="KW-0503">Monooxygenase</keyword>
<comment type="similarity">
    <text evidence="4">Belongs to the cytochrome P450 family.</text>
</comment>
<evidence type="ECO:0000256" key="8">
    <source>
        <dbReference type="ARBA" id="ARBA00022989"/>
    </source>
</evidence>
<evidence type="ECO:0000256" key="1">
    <source>
        <dbReference type="ARBA" id="ARBA00001971"/>
    </source>
</evidence>
<sequence length="539" mass="59495">MVFLKLLTSVAGTLGAYALYTILRMFYLERTSPLQSLQGPKSSNWLLGNLKEVMPNEVRALDHIPQEKWTRQYGRTIRFNSFFGFGQLYTMDPKAINHILSNTYTYQKSEVSRYILGRIIGPGILLVEEDVHRQQRKIMNPAFGPAQVRDLTGIFVEKSIQLRDVWAAQAADAGGAVRLDIIKWIDKVTLDIIGLAGFNYKFNALSASGTVRDELDEALATALASVGLGTVLQGLIPFLRSVPTPVDKVIRNSQDIMTRIARGLLQNSKKELAESGTYESGGARDLLSLLVRANTSKDVPENQRLTDDDVLAQVSNFLIAGHETISSGVVWALFVLSQNPAIQTRLRAELLAVGTDNPTMDQLNALQYLDFVVRETLRLHAPVTATGRVAMCDDVIPLATPYVDVQGNVHETFRILKDQAIAIPILALNRDTMIWGPDAGEFKPERWESTTPVSTSIPGVWGDMLTFLGGPRACIGYRFGLVELKALLFTLIRGLEFELAVPAAEIAAQSTVLVQRPIVLNDLVAGNQLPLIIKPFIRS</sequence>
<dbReference type="SUPFAM" id="SSF48264">
    <property type="entry name" value="Cytochrome P450"/>
    <property type="match status" value="1"/>
</dbReference>
<evidence type="ECO:0000256" key="7">
    <source>
        <dbReference type="ARBA" id="ARBA00022723"/>
    </source>
</evidence>
<comment type="cofactor">
    <cofactor evidence="1 13">
        <name>heme</name>
        <dbReference type="ChEBI" id="CHEBI:30413"/>
    </cofactor>
</comment>
<evidence type="ECO:0000313" key="14">
    <source>
        <dbReference type="EMBL" id="KAJ7753619.1"/>
    </source>
</evidence>
<evidence type="ECO:0000256" key="5">
    <source>
        <dbReference type="ARBA" id="ARBA00022617"/>
    </source>
</evidence>
<dbReference type="Pfam" id="PF00067">
    <property type="entry name" value="p450"/>
    <property type="match status" value="1"/>
</dbReference>
<evidence type="ECO:0000256" key="2">
    <source>
        <dbReference type="ARBA" id="ARBA00004370"/>
    </source>
</evidence>
<feature type="binding site" description="axial binding residue" evidence="13">
    <location>
        <position position="474"/>
    </location>
    <ligand>
        <name>heme</name>
        <dbReference type="ChEBI" id="CHEBI:30413"/>
    </ligand>
    <ligandPart>
        <name>Fe</name>
        <dbReference type="ChEBI" id="CHEBI:18248"/>
    </ligandPart>
</feature>
<dbReference type="PRINTS" id="PR00385">
    <property type="entry name" value="P450"/>
</dbReference>
<comment type="pathway">
    <text evidence="3">Secondary metabolite biosynthesis; terpenoid biosynthesis.</text>
</comment>
<evidence type="ECO:0000256" key="11">
    <source>
        <dbReference type="ARBA" id="ARBA00023033"/>
    </source>
</evidence>
<evidence type="ECO:0000256" key="6">
    <source>
        <dbReference type="ARBA" id="ARBA00022692"/>
    </source>
</evidence>
<evidence type="ECO:0000313" key="15">
    <source>
        <dbReference type="Proteomes" id="UP001215280"/>
    </source>
</evidence>
<dbReference type="Gene3D" id="1.10.630.10">
    <property type="entry name" value="Cytochrome P450"/>
    <property type="match status" value="1"/>
</dbReference>
<dbReference type="PANTHER" id="PTHR24305">
    <property type="entry name" value="CYTOCHROME P450"/>
    <property type="match status" value="1"/>
</dbReference>
<evidence type="ECO:0000256" key="3">
    <source>
        <dbReference type="ARBA" id="ARBA00004721"/>
    </source>
</evidence>
<keyword evidence="5 13" id="KW-0349">Heme</keyword>